<accession>L8HG44</accession>
<dbReference type="PANTHER" id="PTHR44157">
    <property type="entry name" value="DNAJ HOMOLOG SUBFAMILY C MEMBER 11"/>
    <property type="match status" value="1"/>
</dbReference>
<sequence length="547" mass="62032">MEGPEEIEEGTDLYGLLGVKKTASKNEIRKAYRKLARTFHPDHHGGDVRGEAEKKFVQINYAYVVLMDDEQRAVYDIYGLEALKSNTCKELVKRYPTLDELKKHLEKVEKDKELKELRNKFKMKGKITTVLGAFKRGPEEFNLPFILGNQIDTRNMVVVGGNVAQRGSSLIFGWRRFFSDVDRTTFADAQVVAGPEAWNLRVIGQTRLSSSNVGAIIADINNEGSNLTLHFWETLSERVLGDAQFSIGQNNVMRLGLRRQAKTTVMSSHLKFADVEYVGDWPFSIPSLELNYRKKLSKRESLSLETELGFGGLPSVGLGYTRRISKGNKLSISTGLGANGACTVIATYTYFGQQFSFPLLVTRGLEGWTSVGAFVLPLFGVLAATQFWFNPLRERKKREKKAATLRLRSEHIKKKRQQAEMDIRLILAQVKRKIEAERTKHGLVIVLGQYGRWKEPTPSGDEEEAEEGSVIDVTVPLQYRVEDSQLILEEGSKASLYGFYDPCPGDEKQLRIRYLFKDKMHHVTINDNDELVIPLKEHLVKETYKES</sequence>
<dbReference type="OrthoDB" id="18010at2759"/>
<keyword evidence="5" id="KW-1185">Reference proteome</keyword>
<dbReference type="EMBL" id="KB007857">
    <property type="protein sequence ID" value="ELR23698.1"/>
    <property type="molecule type" value="Genomic_DNA"/>
</dbReference>
<keyword evidence="1" id="KW-0143">Chaperone</keyword>
<keyword evidence="2" id="KW-1133">Transmembrane helix</keyword>
<dbReference type="InterPro" id="IPR001623">
    <property type="entry name" value="DnaJ_domain"/>
</dbReference>
<dbReference type="InterPro" id="IPR036869">
    <property type="entry name" value="J_dom_sf"/>
</dbReference>
<protein>
    <submittedName>
        <fullName evidence="4">Chaperone protein DnaJ, putative</fullName>
    </submittedName>
</protein>
<dbReference type="AlphaFoldDB" id="L8HG44"/>
<evidence type="ECO:0000256" key="2">
    <source>
        <dbReference type="SAM" id="Phobius"/>
    </source>
</evidence>
<dbReference type="Proteomes" id="UP000011083">
    <property type="component" value="Unassembled WGS sequence"/>
</dbReference>
<keyword evidence="2" id="KW-0472">Membrane</keyword>
<evidence type="ECO:0000313" key="5">
    <source>
        <dbReference type="Proteomes" id="UP000011083"/>
    </source>
</evidence>
<dbReference type="Gene3D" id="1.10.287.110">
    <property type="entry name" value="DnaJ domain"/>
    <property type="match status" value="1"/>
</dbReference>
<dbReference type="GO" id="GO:0042407">
    <property type="term" value="P:cristae formation"/>
    <property type="evidence" value="ECO:0007669"/>
    <property type="project" value="TreeGrafter"/>
</dbReference>
<reference evidence="4 5" key="1">
    <citation type="journal article" date="2013" name="Genome Biol.">
        <title>Genome of Acanthamoeba castellanii highlights extensive lateral gene transfer and early evolution of tyrosine kinase signaling.</title>
        <authorList>
            <person name="Clarke M."/>
            <person name="Lohan A.J."/>
            <person name="Liu B."/>
            <person name="Lagkouvardos I."/>
            <person name="Roy S."/>
            <person name="Zafar N."/>
            <person name="Bertelli C."/>
            <person name="Schilde C."/>
            <person name="Kianianmomeni A."/>
            <person name="Burglin T.R."/>
            <person name="Frech C."/>
            <person name="Turcotte B."/>
            <person name="Kopec K.O."/>
            <person name="Synnott J.M."/>
            <person name="Choo C."/>
            <person name="Paponov I."/>
            <person name="Finkler A."/>
            <person name="Soon Heng Tan C."/>
            <person name="Hutchins A.P."/>
            <person name="Weinmeier T."/>
            <person name="Rattei T."/>
            <person name="Chu J.S."/>
            <person name="Gimenez G."/>
            <person name="Irimia M."/>
            <person name="Rigden D.J."/>
            <person name="Fitzpatrick D.A."/>
            <person name="Lorenzo-Morales J."/>
            <person name="Bateman A."/>
            <person name="Chiu C.H."/>
            <person name="Tang P."/>
            <person name="Hegemann P."/>
            <person name="Fromm H."/>
            <person name="Raoult D."/>
            <person name="Greub G."/>
            <person name="Miranda-Saavedra D."/>
            <person name="Chen N."/>
            <person name="Nash P."/>
            <person name="Ginger M.L."/>
            <person name="Horn M."/>
            <person name="Schaap P."/>
            <person name="Caler L."/>
            <person name="Loftus B."/>
        </authorList>
    </citation>
    <scope>NUCLEOTIDE SEQUENCE [LARGE SCALE GENOMIC DNA]</scope>
    <source>
        <strain evidence="4 5">Neff</strain>
    </source>
</reference>
<dbReference type="OMA" id="QLDKHTM"/>
<dbReference type="InterPro" id="IPR024586">
    <property type="entry name" value="DnaJ-like_C11_C"/>
</dbReference>
<feature type="transmembrane region" description="Helical" evidence="2">
    <location>
        <begin position="330"/>
        <end position="351"/>
    </location>
</feature>
<dbReference type="PROSITE" id="PS50076">
    <property type="entry name" value="DNAJ_2"/>
    <property type="match status" value="1"/>
</dbReference>
<dbReference type="PANTHER" id="PTHR44157:SF1">
    <property type="entry name" value="DNAJ HOMOLOG SUBFAMILY C MEMBER 11"/>
    <property type="match status" value="1"/>
</dbReference>
<dbReference type="GO" id="GO:0005739">
    <property type="term" value="C:mitochondrion"/>
    <property type="evidence" value="ECO:0007669"/>
    <property type="project" value="GOC"/>
</dbReference>
<feature type="domain" description="J" evidence="3">
    <location>
        <begin position="12"/>
        <end position="79"/>
    </location>
</feature>
<evidence type="ECO:0000259" key="3">
    <source>
        <dbReference type="PROSITE" id="PS50076"/>
    </source>
</evidence>
<dbReference type="RefSeq" id="XP_004353226.1">
    <property type="nucleotide sequence ID" value="XM_004353174.1"/>
</dbReference>
<dbReference type="GeneID" id="14924681"/>
<organism evidence="4 5">
    <name type="scientific">Acanthamoeba castellanii (strain ATCC 30010 / Neff)</name>
    <dbReference type="NCBI Taxonomy" id="1257118"/>
    <lineage>
        <taxon>Eukaryota</taxon>
        <taxon>Amoebozoa</taxon>
        <taxon>Discosea</taxon>
        <taxon>Longamoebia</taxon>
        <taxon>Centramoebida</taxon>
        <taxon>Acanthamoebidae</taxon>
        <taxon>Acanthamoeba</taxon>
    </lineage>
</organism>
<evidence type="ECO:0000313" key="4">
    <source>
        <dbReference type="EMBL" id="ELR23698.1"/>
    </source>
</evidence>
<dbReference type="SMART" id="SM00271">
    <property type="entry name" value="DnaJ"/>
    <property type="match status" value="1"/>
</dbReference>
<evidence type="ECO:0000256" key="1">
    <source>
        <dbReference type="ARBA" id="ARBA00023186"/>
    </source>
</evidence>
<dbReference type="KEGG" id="acan:ACA1_073420"/>
<dbReference type="CDD" id="cd06257">
    <property type="entry name" value="DnaJ"/>
    <property type="match status" value="1"/>
</dbReference>
<dbReference type="PRINTS" id="PR00625">
    <property type="entry name" value="JDOMAIN"/>
</dbReference>
<dbReference type="InterPro" id="IPR052243">
    <property type="entry name" value="Mito_inner_membrane_organizer"/>
</dbReference>
<proteinExistence type="predicted"/>
<dbReference type="Pfam" id="PF11875">
    <property type="entry name" value="DnaJ-like_C11_C"/>
    <property type="match status" value="1"/>
</dbReference>
<name>L8HG44_ACACF</name>
<gene>
    <name evidence="4" type="ORF">ACA1_073420</name>
</gene>
<keyword evidence="2" id="KW-0812">Transmembrane</keyword>
<dbReference type="STRING" id="1257118.L8HG44"/>
<dbReference type="SUPFAM" id="SSF46565">
    <property type="entry name" value="Chaperone J-domain"/>
    <property type="match status" value="1"/>
</dbReference>
<dbReference type="VEuPathDB" id="AmoebaDB:ACA1_073420"/>
<dbReference type="Pfam" id="PF00226">
    <property type="entry name" value="DnaJ"/>
    <property type="match status" value="1"/>
</dbReference>
<feature type="transmembrane region" description="Helical" evidence="2">
    <location>
        <begin position="371"/>
        <end position="389"/>
    </location>
</feature>